<dbReference type="EMBL" id="CP009997">
    <property type="protein sequence ID" value="AJJ37032.1"/>
    <property type="molecule type" value="Genomic_DNA"/>
</dbReference>
<evidence type="ECO:0000313" key="1">
    <source>
        <dbReference type="EMBL" id="AJJ37032.1"/>
    </source>
</evidence>
<evidence type="ECO:0000313" key="2">
    <source>
        <dbReference type="Proteomes" id="UP000031883"/>
    </source>
</evidence>
<organism evidence="1 2">
    <name type="scientific">Yersinia rochesterensis</name>
    <dbReference type="NCBI Taxonomy" id="1604335"/>
    <lineage>
        <taxon>Bacteria</taxon>
        <taxon>Pseudomonadati</taxon>
        <taxon>Pseudomonadota</taxon>
        <taxon>Gammaproteobacteria</taxon>
        <taxon>Enterobacterales</taxon>
        <taxon>Yersiniaceae</taxon>
        <taxon>Yersinia</taxon>
    </lineage>
</organism>
<name>A0ABN4FHZ7_9GAMM</name>
<gene>
    <name evidence="1" type="ORF">CH54_3832</name>
</gene>
<sequence length="47" mass="5597">MEWIIGIIALVFIASMFKPRRCSVCGTGFKKKYFTWEIDGKKQIWLR</sequence>
<accession>A0ABN4FHZ7</accession>
<proteinExistence type="predicted"/>
<protein>
    <submittedName>
        <fullName evidence="1">Uncharacterized protein</fullName>
    </submittedName>
</protein>
<reference evidence="1 2" key="1">
    <citation type="journal article" date="2015" name="Genome Announc.">
        <title>Thirty-Two Complete Genome Assemblies of Nine Yersinia Species, Including Y. pestis, Y. pseudotuberculosis, and Y. enterocolitica.</title>
        <authorList>
            <person name="Johnson S.L."/>
            <person name="Daligault H.E."/>
            <person name="Davenport K.W."/>
            <person name="Jaissle J."/>
            <person name="Frey K.G."/>
            <person name="Ladner J.T."/>
            <person name="Broomall S.M."/>
            <person name="Bishop-Lilly K.A."/>
            <person name="Bruce D.C."/>
            <person name="Coyne S.R."/>
            <person name="Gibbons H.S."/>
            <person name="Lo C.C."/>
            <person name="Munk A.C."/>
            <person name="Rosenzweig C.N."/>
            <person name="Koroleva G.I."/>
            <person name="Palacios G.F."/>
            <person name="Redden C.L."/>
            <person name="Xu Y."/>
            <person name="Minogue T.D."/>
            <person name="Chain P.S."/>
        </authorList>
    </citation>
    <scope>NUCLEOTIDE SEQUENCE [LARGE SCALE GENOMIC DNA]</scope>
    <source>
        <strain evidence="1 2">Y231</strain>
    </source>
</reference>
<dbReference type="Proteomes" id="UP000031883">
    <property type="component" value="Chromosome"/>
</dbReference>
<keyword evidence="2" id="KW-1185">Reference proteome</keyword>